<evidence type="ECO:0000259" key="1">
    <source>
        <dbReference type="Pfam" id="PF18199"/>
    </source>
</evidence>
<feature type="domain" description="Dynein heavy chain C-terminal" evidence="1">
    <location>
        <begin position="75"/>
        <end position="364"/>
    </location>
</feature>
<comment type="caution">
    <text evidence="2">The sequence shown here is derived from an EMBL/GenBank/DDBJ whole genome shotgun (WGS) entry which is preliminary data.</text>
</comment>
<proteinExistence type="predicted"/>
<dbReference type="GO" id="GO:0030286">
    <property type="term" value="C:dynein complex"/>
    <property type="evidence" value="ECO:0007669"/>
    <property type="project" value="InterPro"/>
</dbReference>
<evidence type="ECO:0000313" key="2">
    <source>
        <dbReference type="EMBL" id="KAF6038218.1"/>
    </source>
</evidence>
<sequence length="369" mass="41789">MKTILGDDMYIFTRLNKVYDAMPATVSHSNKLFPRPPSPFDGPAMASTAPAITPPHVLQQGMFATASYANLRMRKEIELAEIIYYTVPKIPKAYSREYINDRLKKIGGMTPFNLWLVKELEAFFSLINTVKSSLQSIKHAIDVNSLGDTLNSEQLSVADDLYYQRIPELWRRSSGTAAPPPLQSLTTFINDITARATHFERILVLGREKNPAYWLGCFTNPQGLLTLLKQEYIKHSIANDRSGNLENFVYQTEITNRDKDHLRDPPAEGMFVHGIYIWGASWEKTTGELIDAPPRHGCTALPVIHVTCWPLSEKPSMQDPVKVNETYQCPVFPSRLTAREPIFEIDLRHDSIPATRWALRGLSATVRPF</sequence>
<dbReference type="GO" id="GO:0051959">
    <property type="term" value="F:dynein light intermediate chain binding"/>
    <property type="evidence" value="ECO:0007669"/>
    <property type="project" value="InterPro"/>
</dbReference>
<dbReference type="InterPro" id="IPR041228">
    <property type="entry name" value="Dynein_C"/>
</dbReference>
<dbReference type="AlphaFoldDB" id="A0A7J7KKQ4"/>
<dbReference type="Gene3D" id="3.10.490.20">
    <property type="match status" value="1"/>
</dbReference>
<dbReference type="OrthoDB" id="286107at2759"/>
<dbReference type="PANTHER" id="PTHR46961:SF15">
    <property type="entry name" value="AAA+ ATPASE DOMAIN-CONTAINING PROTEIN"/>
    <property type="match status" value="1"/>
</dbReference>
<dbReference type="InterPro" id="IPR043160">
    <property type="entry name" value="Dynein_C_barrel"/>
</dbReference>
<dbReference type="GO" id="GO:0007018">
    <property type="term" value="P:microtubule-based movement"/>
    <property type="evidence" value="ECO:0007669"/>
    <property type="project" value="InterPro"/>
</dbReference>
<keyword evidence="3" id="KW-1185">Reference proteome</keyword>
<dbReference type="GO" id="GO:0045505">
    <property type="term" value="F:dynein intermediate chain binding"/>
    <property type="evidence" value="ECO:0007669"/>
    <property type="project" value="InterPro"/>
</dbReference>
<name>A0A7J7KKQ4_BUGNE</name>
<dbReference type="Gene3D" id="1.20.1270.280">
    <property type="match status" value="1"/>
</dbReference>
<dbReference type="InterPro" id="IPR026983">
    <property type="entry name" value="DHC"/>
</dbReference>
<dbReference type="EMBL" id="VXIV02000448">
    <property type="protein sequence ID" value="KAF6038218.1"/>
    <property type="molecule type" value="Genomic_DNA"/>
</dbReference>
<evidence type="ECO:0000313" key="3">
    <source>
        <dbReference type="Proteomes" id="UP000593567"/>
    </source>
</evidence>
<reference evidence="2" key="1">
    <citation type="submission" date="2020-06" db="EMBL/GenBank/DDBJ databases">
        <title>Draft genome of Bugula neritina, a colonial animal packing powerful symbionts and potential medicines.</title>
        <authorList>
            <person name="Rayko M."/>
        </authorList>
    </citation>
    <scope>NUCLEOTIDE SEQUENCE [LARGE SCALE GENOMIC DNA]</scope>
    <source>
        <strain evidence="2">Kwan_BN1</strain>
    </source>
</reference>
<accession>A0A7J7KKQ4</accession>
<dbReference type="Pfam" id="PF18199">
    <property type="entry name" value="Dynein_C"/>
    <property type="match status" value="1"/>
</dbReference>
<gene>
    <name evidence="2" type="ORF">EB796_003489</name>
</gene>
<dbReference type="Proteomes" id="UP000593567">
    <property type="component" value="Unassembled WGS sequence"/>
</dbReference>
<organism evidence="2 3">
    <name type="scientific">Bugula neritina</name>
    <name type="common">Brown bryozoan</name>
    <name type="synonym">Sertularia neritina</name>
    <dbReference type="NCBI Taxonomy" id="10212"/>
    <lineage>
        <taxon>Eukaryota</taxon>
        <taxon>Metazoa</taxon>
        <taxon>Spiralia</taxon>
        <taxon>Lophotrochozoa</taxon>
        <taxon>Bryozoa</taxon>
        <taxon>Gymnolaemata</taxon>
        <taxon>Cheilostomatida</taxon>
        <taxon>Flustrina</taxon>
        <taxon>Buguloidea</taxon>
        <taxon>Bugulidae</taxon>
        <taxon>Bugula</taxon>
    </lineage>
</organism>
<protein>
    <recommendedName>
        <fullName evidence="1">Dynein heavy chain C-terminal domain-containing protein</fullName>
    </recommendedName>
</protein>
<dbReference type="PANTHER" id="PTHR46961">
    <property type="entry name" value="DYNEIN HEAVY CHAIN 1, AXONEMAL-LIKE PROTEIN"/>
    <property type="match status" value="1"/>
</dbReference>